<dbReference type="GO" id="GO:0008061">
    <property type="term" value="F:chitin binding"/>
    <property type="evidence" value="ECO:0007669"/>
    <property type="project" value="InterPro"/>
</dbReference>
<dbReference type="InterPro" id="IPR009003">
    <property type="entry name" value="Peptidase_S1_PA"/>
</dbReference>
<dbReference type="Proteomes" id="UP000085678">
    <property type="component" value="Unplaced"/>
</dbReference>
<dbReference type="SMART" id="SM00020">
    <property type="entry name" value="Tryp_SPc"/>
    <property type="match status" value="1"/>
</dbReference>
<evidence type="ECO:0000256" key="8">
    <source>
        <dbReference type="RuleBase" id="RU363034"/>
    </source>
</evidence>
<dbReference type="GeneID" id="106175409"/>
<dbReference type="SMART" id="SM00494">
    <property type="entry name" value="ChtBD2"/>
    <property type="match status" value="1"/>
</dbReference>
<evidence type="ECO:0000256" key="7">
    <source>
        <dbReference type="ARBA" id="ARBA00023157"/>
    </source>
</evidence>
<dbReference type="InterPro" id="IPR001254">
    <property type="entry name" value="Trypsin_dom"/>
</dbReference>
<feature type="chain" id="PRO_5010291745" evidence="10">
    <location>
        <begin position="32"/>
        <end position="843"/>
    </location>
</feature>
<gene>
    <name evidence="15" type="primary">LOC106175409</name>
</gene>
<evidence type="ECO:0000256" key="5">
    <source>
        <dbReference type="ARBA" id="ARBA00022801"/>
    </source>
</evidence>
<evidence type="ECO:0000256" key="1">
    <source>
        <dbReference type="ARBA" id="ARBA00004613"/>
    </source>
</evidence>
<evidence type="ECO:0000256" key="4">
    <source>
        <dbReference type="ARBA" id="ARBA00022729"/>
    </source>
</evidence>
<dbReference type="InterPro" id="IPR013098">
    <property type="entry name" value="Ig_I-set"/>
</dbReference>
<dbReference type="CDD" id="cd00190">
    <property type="entry name" value="Tryp_SPc"/>
    <property type="match status" value="1"/>
</dbReference>
<evidence type="ECO:0000256" key="2">
    <source>
        <dbReference type="ARBA" id="ARBA00022525"/>
    </source>
</evidence>
<keyword evidence="3 8" id="KW-0645">Protease</keyword>
<evidence type="ECO:0000313" key="14">
    <source>
        <dbReference type="Proteomes" id="UP000085678"/>
    </source>
</evidence>
<dbReference type="InterPro" id="IPR049109">
    <property type="entry name" value="TARSH/FNDC1_C"/>
</dbReference>
<dbReference type="InterPro" id="IPR002557">
    <property type="entry name" value="Chitin-bd_dom"/>
</dbReference>
<evidence type="ECO:0000259" key="13">
    <source>
        <dbReference type="PROSITE" id="PS50940"/>
    </source>
</evidence>
<dbReference type="InterPro" id="IPR018114">
    <property type="entry name" value="TRYPSIN_HIS"/>
</dbReference>
<dbReference type="SUPFAM" id="SSF82895">
    <property type="entry name" value="TSP-1 type 1 repeat"/>
    <property type="match status" value="1"/>
</dbReference>
<keyword evidence="6 8" id="KW-0720">Serine protease</keyword>
<organism evidence="14 15">
    <name type="scientific">Lingula anatina</name>
    <name type="common">Brachiopod</name>
    <name type="synonym">Lingula unguis</name>
    <dbReference type="NCBI Taxonomy" id="7574"/>
    <lineage>
        <taxon>Eukaryota</taxon>
        <taxon>Metazoa</taxon>
        <taxon>Spiralia</taxon>
        <taxon>Lophotrochozoa</taxon>
        <taxon>Brachiopoda</taxon>
        <taxon>Linguliformea</taxon>
        <taxon>Lingulata</taxon>
        <taxon>Lingulida</taxon>
        <taxon>Linguloidea</taxon>
        <taxon>Lingulidae</taxon>
        <taxon>Lingula</taxon>
    </lineage>
</organism>
<dbReference type="GO" id="GO:0005615">
    <property type="term" value="C:extracellular space"/>
    <property type="evidence" value="ECO:0007669"/>
    <property type="project" value="TreeGrafter"/>
</dbReference>
<dbReference type="PROSITE" id="PS50240">
    <property type="entry name" value="TRYPSIN_DOM"/>
    <property type="match status" value="1"/>
</dbReference>
<feature type="signal peptide" evidence="10">
    <location>
        <begin position="1"/>
        <end position="31"/>
    </location>
</feature>
<feature type="domain" description="Peptidase S1" evidence="11">
    <location>
        <begin position="588"/>
        <end position="837"/>
    </location>
</feature>
<evidence type="ECO:0000259" key="11">
    <source>
        <dbReference type="PROSITE" id="PS50240"/>
    </source>
</evidence>
<keyword evidence="2" id="KW-0964">Secreted</keyword>
<dbReference type="InParanoid" id="A0A1S3JR36"/>
<keyword evidence="4 10" id="KW-0732">Signal</keyword>
<name>A0A1S3JR36_LINAN</name>
<evidence type="ECO:0000256" key="10">
    <source>
        <dbReference type="SAM" id="SignalP"/>
    </source>
</evidence>
<dbReference type="InterPro" id="IPR036383">
    <property type="entry name" value="TSP1_rpt_sf"/>
</dbReference>
<feature type="compositionally biased region" description="Low complexity" evidence="9">
    <location>
        <begin position="33"/>
        <end position="48"/>
    </location>
</feature>
<dbReference type="InterPro" id="IPR000884">
    <property type="entry name" value="TSP1_rpt"/>
</dbReference>
<dbReference type="InterPro" id="IPR003599">
    <property type="entry name" value="Ig_sub"/>
</dbReference>
<feature type="compositionally biased region" description="Basic and acidic residues" evidence="9">
    <location>
        <begin position="53"/>
        <end position="63"/>
    </location>
</feature>
<evidence type="ECO:0000256" key="6">
    <source>
        <dbReference type="ARBA" id="ARBA00022825"/>
    </source>
</evidence>
<reference evidence="15" key="1">
    <citation type="submission" date="2025-08" db="UniProtKB">
        <authorList>
            <consortium name="RefSeq"/>
        </authorList>
    </citation>
    <scope>IDENTIFICATION</scope>
    <source>
        <tissue evidence="15">Gonads</tissue>
    </source>
</reference>
<sequence>MVEFKKQWRSTITTLMFLLFIILLIIDTIESSRPLPQRGRPRPGYGSRQLPRAADRGRAAGHCRPEDCVWGDWQAWGACTRANMRGRSRVMITRAQCGGQRCRGPGTQTERCSSSPQSDGIIDPAFCEGKVDGLYGDPSSCAHFYRCDFGTATRFACPHRLRWNENIARCDWQYNSHCTITAVSPKVDVATNPITPGPSASARLDETTTSFKMELSDGADVCLQSSNCWLKFDFKYEDNWNDCHGDKYVRRTPYSVGKYVGVILCSPHRYKLLMSDGLSEEFLNIADSNGHGQDHCEFVGGNERDANLPSHFWSSPSARGFYRSNAKEGLTTGNIGFGPKDGSRWTGKYYVRWYECGVQIPGDATVVDMTSQHTKQPPAPSPKLVFSVRPENQTVMEEKLVVLECSVDHDDVTYSWTKDDVNATSIPELEVLPGGILLISKFRQSLAGVYSCIASTDGEVAQARAWISSHTSSCTLEFKDKPLNMTVDVGSLHIFSCRVQGAQIVWKKDGAPIGTSSRVRILRTGYLIIQAVAASDAGKYTCEATRQEDDCHDDRSAWLTVAGMDESSVDSICGQPTVTVPPLSRGNIVHGHDAVKGSIPWQVMLWEPEVGLVCGGALIHKKWVVTAAHCFYEFREIYERTLDERNLIIRLGKHDTQNVEDHEQQLRVVDIIIHEGFNHTLYDKDIAIIELETEAFITDHVRPVCVCSETFSKTNFFSRIKPLGRVSGWGALTSGPYPLRPRYLNVIDIPVQRPDTCQNSTTWPVTAHMFCAGYARETIGDACKGDSGGPFVVRHDDSGRWYLLGLVSWGEGCAQRGKYGFYVNVSSFYDWIQDILNFADHTL</sequence>
<comment type="subcellular location">
    <subcellularLocation>
        <location evidence="1">Secreted</location>
    </subcellularLocation>
</comment>
<dbReference type="Pfam" id="PF13927">
    <property type="entry name" value="Ig_3"/>
    <property type="match status" value="1"/>
</dbReference>
<dbReference type="SUPFAM" id="SSF57625">
    <property type="entry name" value="Invertebrate chitin-binding proteins"/>
    <property type="match status" value="1"/>
</dbReference>
<dbReference type="PANTHER" id="PTHR24264:SF65">
    <property type="entry name" value="SRCR DOMAIN-CONTAINING PROTEIN"/>
    <property type="match status" value="1"/>
</dbReference>
<dbReference type="SMART" id="SM00409">
    <property type="entry name" value="IG"/>
    <property type="match status" value="2"/>
</dbReference>
<dbReference type="GO" id="GO:0006508">
    <property type="term" value="P:proteolysis"/>
    <property type="evidence" value="ECO:0007669"/>
    <property type="project" value="UniProtKB-KW"/>
</dbReference>
<dbReference type="InterPro" id="IPR001314">
    <property type="entry name" value="Peptidase_S1A"/>
</dbReference>
<keyword evidence="5 8" id="KW-0378">Hydrolase</keyword>
<dbReference type="PRINTS" id="PR00722">
    <property type="entry name" value="CHYMOTRYPSIN"/>
</dbReference>
<dbReference type="RefSeq" id="XP_013412845.1">
    <property type="nucleotide sequence ID" value="XM_013557391.1"/>
</dbReference>
<keyword evidence="14" id="KW-1185">Reference proteome</keyword>
<dbReference type="InterPro" id="IPR007110">
    <property type="entry name" value="Ig-like_dom"/>
</dbReference>
<evidence type="ECO:0000259" key="12">
    <source>
        <dbReference type="PROSITE" id="PS50835"/>
    </source>
</evidence>
<feature type="region of interest" description="Disordered" evidence="9">
    <location>
        <begin position="33"/>
        <end position="63"/>
    </location>
</feature>
<dbReference type="PROSITE" id="PS50092">
    <property type="entry name" value="TSP1"/>
    <property type="match status" value="1"/>
</dbReference>
<evidence type="ECO:0000256" key="3">
    <source>
        <dbReference type="ARBA" id="ARBA00022670"/>
    </source>
</evidence>
<dbReference type="InterPro" id="IPR036508">
    <property type="entry name" value="Chitin-bd_dom_sf"/>
</dbReference>
<dbReference type="Pfam" id="PF21731">
    <property type="entry name" value="TARSH_C"/>
    <property type="match status" value="1"/>
</dbReference>
<dbReference type="PANTHER" id="PTHR24264">
    <property type="entry name" value="TRYPSIN-RELATED"/>
    <property type="match status" value="1"/>
</dbReference>
<proteinExistence type="predicted"/>
<dbReference type="AlphaFoldDB" id="A0A1S3JR36"/>
<protein>
    <submittedName>
        <fullName evidence="15">Uncharacterized protein LOC106175409</fullName>
    </submittedName>
</protein>
<dbReference type="InterPro" id="IPR003598">
    <property type="entry name" value="Ig_sub2"/>
</dbReference>
<dbReference type="Gene3D" id="2.20.100.10">
    <property type="entry name" value="Thrombospondin type-1 (TSP1) repeat"/>
    <property type="match status" value="1"/>
</dbReference>
<dbReference type="InterPro" id="IPR036179">
    <property type="entry name" value="Ig-like_dom_sf"/>
</dbReference>
<keyword evidence="7" id="KW-1015">Disulfide bond</keyword>
<dbReference type="PROSITE" id="PS00134">
    <property type="entry name" value="TRYPSIN_HIS"/>
    <property type="match status" value="1"/>
</dbReference>
<dbReference type="PROSITE" id="PS50835">
    <property type="entry name" value="IG_LIKE"/>
    <property type="match status" value="2"/>
</dbReference>
<feature type="domain" description="Ig-like" evidence="12">
    <location>
        <begin position="490"/>
        <end position="560"/>
    </location>
</feature>
<dbReference type="Pfam" id="PF00089">
    <property type="entry name" value="Trypsin"/>
    <property type="match status" value="1"/>
</dbReference>
<feature type="domain" description="Chitin-binding type-2" evidence="13">
    <location>
        <begin position="124"/>
        <end position="180"/>
    </location>
</feature>
<evidence type="ECO:0000256" key="9">
    <source>
        <dbReference type="SAM" id="MobiDB-lite"/>
    </source>
</evidence>
<dbReference type="SUPFAM" id="SSF48726">
    <property type="entry name" value="Immunoglobulin"/>
    <property type="match status" value="2"/>
</dbReference>
<dbReference type="InterPro" id="IPR013783">
    <property type="entry name" value="Ig-like_fold"/>
</dbReference>
<dbReference type="InterPro" id="IPR043504">
    <property type="entry name" value="Peptidase_S1_PA_chymotrypsin"/>
</dbReference>
<evidence type="ECO:0000313" key="15">
    <source>
        <dbReference type="RefSeq" id="XP_013412845.1"/>
    </source>
</evidence>
<dbReference type="Pfam" id="PF01607">
    <property type="entry name" value="CBM_14"/>
    <property type="match status" value="1"/>
</dbReference>
<dbReference type="InterPro" id="IPR033116">
    <property type="entry name" value="TRYPSIN_SER"/>
</dbReference>
<dbReference type="Gene3D" id="2.40.10.10">
    <property type="entry name" value="Trypsin-like serine proteases"/>
    <property type="match status" value="2"/>
</dbReference>
<dbReference type="OrthoDB" id="6380398at2759"/>
<dbReference type="PROSITE" id="PS50940">
    <property type="entry name" value="CHIT_BIND_II"/>
    <property type="match status" value="1"/>
</dbReference>
<dbReference type="Gene3D" id="2.60.40.10">
    <property type="entry name" value="Immunoglobulins"/>
    <property type="match status" value="2"/>
</dbReference>
<dbReference type="FunFam" id="2.40.10.10:FF:000120">
    <property type="entry name" value="Putative serine protease"/>
    <property type="match status" value="1"/>
</dbReference>
<dbReference type="Gene3D" id="2.170.140.10">
    <property type="entry name" value="Chitin binding domain"/>
    <property type="match status" value="1"/>
</dbReference>
<dbReference type="STRING" id="7574.A0A1S3JR36"/>
<dbReference type="InterPro" id="IPR050127">
    <property type="entry name" value="Serine_Proteases_S1"/>
</dbReference>
<accession>A0A1S3JR36</accession>
<dbReference type="PROSITE" id="PS00135">
    <property type="entry name" value="TRYPSIN_SER"/>
    <property type="match status" value="1"/>
</dbReference>
<dbReference type="SUPFAM" id="SSF50494">
    <property type="entry name" value="Trypsin-like serine proteases"/>
    <property type="match status" value="1"/>
</dbReference>
<dbReference type="KEGG" id="lak:106175409"/>
<dbReference type="SMART" id="SM00408">
    <property type="entry name" value="IGc2"/>
    <property type="match status" value="2"/>
</dbReference>
<dbReference type="Pfam" id="PF07679">
    <property type="entry name" value="I-set"/>
    <property type="match status" value="1"/>
</dbReference>
<feature type="domain" description="Ig-like" evidence="12">
    <location>
        <begin position="382"/>
        <end position="468"/>
    </location>
</feature>
<dbReference type="GO" id="GO:0004252">
    <property type="term" value="F:serine-type endopeptidase activity"/>
    <property type="evidence" value="ECO:0007669"/>
    <property type="project" value="InterPro"/>
</dbReference>